<dbReference type="Proteomes" id="UP000466607">
    <property type="component" value="Chromosome"/>
</dbReference>
<dbReference type="AlphaFoldDB" id="A0AAD1MXD2"/>
<organism evidence="2 3">
    <name type="scientific">Mycolicibacterium litorale</name>
    <dbReference type="NCBI Taxonomy" id="758802"/>
    <lineage>
        <taxon>Bacteria</taxon>
        <taxon>Bacillati</taxon>
        <taxon>Actinomycetota</taxon>
        <taxon>Actinomycetes</taxon>
        <taxon>Mycobacteriales</taxon>
        <taxon>Mycobacteriaceae</taxon>
        <taxon>Mycolicibacterium</taxon>
    </lineage>
</organism>
<proteinExistence type="predicted"/>
<name>A0AAD1MXD2_9MYCO</name>
<sequence length="312" mass="34394">MFAGTRSGGAETDSSLPERVSADMPCDQIDRTAGWGPLAGLATRFARQFEAVRSCTDPSYVRPDWAERNEQLARDLLPVPPADFLCHPAIAFQMMMGERIVPYELPYVRERLGDDALLAEDAVGSPPTAAVPDTSIRTSPNTVHQLYHLLRYEEASGRRVRDADTVVEWGGGFGSLMRMLVRLHGGDPTCVVIDTPVFTALQWLYLSAVLGEERVVLHHRAPVRPEPGRVNVVPIGLVRDLELEADLFISNWALNESMPAAQREVVARRWFGADSLLLAMHAGDPFAAVVLDHGARATLLGDFMPGQQYLIR</sequence>
<feature type="region of interest" description="Disordered" evidence="1">
    <location>
        <begin position="1"/>
        <end position="20"/>
    </location>
</feature>
<keyword evidence="3" id="KW-1185">Reference proteome</keyword>
<accession>A0AAD1MXD2</accession>
<gene>
    <name evidence="2" type="ORF">MLIT_52850</name>
</gene>
<evidence type="ECO:0000256" key="1">
    <source>
        <dbReference type="SAM" id="MobiDB-lite"/>
    </source>
</evidence>
<dbReference type="EMBL" id="AP022586">
    <property type="protein sequence ID" value="BBY19693.1"/>
    <property type="molecule type" value="Genomic_DNA"/>
</dbReference>
<evidence type="ECO:0000313" key="2">
    <source>
        <dbReference type="EMBL" id="BBY19693.1"/>
    </source>
</evidence>
<protein>
    <recommendedName>
        <fullName evidence="4">Sugar O-methyltransferase</fullName>
    </recommendedName>
</protein>
<reference evidence="2 3" key="1">
    <citation type="journal article" date="2019" name="Emerg. Microbes Infect.">
        <title>Comprehensive subspecies identification of 175 nontuberculous mycobacteria species based on 7547 genomic profiles.</title>
        <authorList>
            <person name="Matsumoto Y."/>
            <person name="Kinjo T."/>
            <person name="Motooka D."/>
            <person name="Nabeya D."/>
            <person name="Jung N."/>
            <person name="Uechi K."/>
            <person name="Horii T."/>
            <person name="Iida T."/>
            <person name="Fujita J."/>
            <person name="Nakamura S."/>
        </authorList>
    </citation>
    <scope>NUCLEOTIDE SEQUENCE [LARGE SCALE GENOMIC DNA]</scope>
    <source>
        <strain evidence="2 3">JCM 17423</strain>
    </source>
</reference>
<evidence type="ECO:0008006" key="4">
    <source>
        <dbReference type="Google" id="ProtNLM"/>
    </source>
</evidence>
<evidence type="ECO:0000313" key="3">
    <source>
        <dbReference type="Proteomes" id="UP000466607"/>
    </source>
</evidence>